<keyword evidence="2" id="KW-0539">Nucleus</keyword>
<evidence type="ECO:0000256" key="3">
    <source>
        <dbReference type="ARBA" id="ARBA00038401"/>
    </source>
</evidence>
<dbReference type="SUPFAM" id="SSF48371">
    <property type="entry name" value="ARM repeat"/>
    <property type="match status" value="1"/>
</dbReference>
<accession>A0AAW2ET02</accession>
<protein>
    <recommendedName>
        <fullName evidence="6">Protein SAAL1</fullName>
    </recommendedName>
</protein>
<evidence type="ECO:0008006" key="6">
    <source>
        <dbReference type="Google" id="ProtNLM"/>
    </source>
</evidence>
<evidence type="ECO:0000256" key="2">
    <source>
        <dbReference type="ARBA" id="ARBA00023242"/>
    </source>
</evidence>
<keyword evidence="5" id="KW-1185">Reference proteome</keyword>
<dbReference type="PANTHER" id="PTHR23424">
    <property type="entry name" value="SERUM AMYLOID A"/>
    <property type="match status" value="1"/>
</dbReference>
<comment type="caution">
    <text evidence="4">The sequence shown here is derived from an EMBL/GenBank/DDBJ whole genome shotgun (WGS) entry which is preliminary data.</text>
</comment>
<dbReference type="EMBL" id="JADYXP020000019">
    <property type="protein sequence ID" value="KAL0105150.1"/>
    <property type="molecule type" value="Genomic_DNA"/>
</dbReference>
<dbReference type="Gene3D" id="1.25.10.10">
    <property type="entry name" value="Leucine-rich Repeat Variant"/>
    <property type="match status" value="1"/>
</dbReference>
<dbReference type="InterPro" id="IPR016024">
    <property type="entry name" value="ARM-type_fold"/>
</dbReference>
<dbReference type="InterPro" id="IPR011989">
    <property type="entry name" value="ARM-like"/>
</dbReference>
<dbReference type="InterPro" id="IPR052464">
    <property type="entry name" value="Synovial_Prolif_Regulator"/>
</dbReference>
<name>A0AAW2ET02_9HYME</name>
<reference evidence="4 5" key="1">
    <citation type="submission" date="2023-03" db="EMBL/GenBank/DDBJ databases">
        <title>High recombination rates correlate with genetic variation in Cardiocondyla obscurior ants.</title>
        <authorList>
            <person name="Errbii M."/>
        </authorList>
    </citation>
    <scope>NUCLEOTIDE SEQUENCE [LARGE SCALE GENOMIC DNA]</scope>
    <source>
        <strain evidence="4">Alpha-2009</strain>
        <tissue evidence="4">Whole body</tissue>
    </source>
</reference>
<comment type="similarity">
    <text evidence="3">Belongs to the SAAL1 family.</text>
</comment>
<organism evidence="4 5">
    <name type="scientific">Cardiocondyla obscurior</name>
    <dbReference type="NCBI Taxonomy" id="286306"/>
    <lineage>
        <taxon>Eukaryota</taxon>
        <taxon>Metazoa</taxon>
        <taxon>Ecdysozoa</taxon>
        <taxon>Arthropoda</taxon>
        <taxon>Hexapoda</taxon>
        <taxon>Insecta</taxon>
        <taxon>Pterygota</taxon>
        <taxon>Neoptera</taxon>
        <taxon>Endopterygota</taxon>
        <taxon>Hymenoptera</taxon>
        <taxon>Apocrita</taxon>
        <taxon>Aculeata</taxon>
        <taxon>Formicoidea</taxon>
        <taxon>Formicidae</taxon>
        <taxon>Myrmicinae</taxon>
        <taxon>Cardiocondyla</taxon>
    </lineage>
</organism>
<dbReference type="PANTHER" id="PTHR23424:SF23">
    <property type="entry name" value="PROTEIN SAAL1"/>
    <property type="match status" value="1"/>
</dbReference>
<evidence type="ECO:0000313" key="4">
    <source>
        <dbReference type="EMBL" id="KAL0105150.1"/>
    </source>
</evidence>
<proteinExistence type="inferred from homology"/>
<evidence type="ECO:0000256" key="1">
    <source>
        <dbReference type="ARBA" id="ARBA00004123"/>
    </source>
</evidence>
<comment type="subcellular location">
    <subcellularLocation>
        <location evidence="1">Nucleus</location>
    </subcellularLocation>
</comment>
<evidence type="ECO:0000313" key="5">
    <source>
        <dbReference type="Proteomes" id="UP001430953"/>
    </source>
</evidence>
<dbReference type="AlphaFoldDB" id="A0AAW2ET02"/>
<dbReference type="GO" id="GO:0005654">
    <property type="term" value="C:nucleoplasm"/>
    <property type="evidence" value="ECO:0007669"/>
    <property type="project" value="TreeGrafter"/>
</dbReference>
<dbReference type="Proteomes" id="UP001430953">
    <property type="component" value="Unassembled WGS sequence"/>
</dbReference>
<gene>
    <name evidence="4" type="ORF">PUN28_016655</name>
</gene>
<sequence length="412" mass="47151">MIDSQDVSEKELEILRGDAVGNNLCSKKWIINTLMSLCEFDKHGWTEELEEQLCTLWDLSMDKEVVSCLLSCGFSKIAKNILTTSDEPRLTERVLGIIGNVCCSDEAIDTICCDKELVTQILNHLGSDDSLTLIQLIRILQLIVWKIQQNPQSDWVAHLTECEFFGDSITFMLKSSTNDDLLISAMNLLSSISEIKLPNENSFLEKLFKLDCLIPALLESFVQVTSKNKTNNSEWSFAQHWLTVLIAIMELGSLKFEDDYENDERFSKLMEIMYQILKPCKKSHNLYPIDKLGANMIYDAVRILLCFQSSDVSIPPRINSIIAFIIFSLKTVPELDSREDLDPEELTIDLLNYLNKYWLQVVAFCTSQQLIEIFHLCDREVRENLINFVRSDCKATPETLDKIKEAAVAFEK</sequence>